<evidence type="ECO:0000313" key="1">
    <source>
        <dbReference type="EMBL" id="SCW21686.1"/>
    </source>
</evidence>
<keyword evidence="1" id="KW-0150">Chloroplast</keyword>
<dbReference type="EMBL" id="LT622865">
    <property type="protein sequence ID" value="SCW21686.1"/>
    <property type="molecule type" value="Genomic_DNA"/>
</dbReference>
<protein>
    <recommendedName>
        <fullName evidence="2">Ycf37</fullName>
    </recommendedName>
</protein>
<proteinExistence type="predicted"/>
<reference evidence="1" key="2">
    <citation type="submission" date="2016-10" db="EMBL/GenBank/DDBJ databases">
        <authorList>
            <person name="de Groot N.N."/>
        </authorList>
    </citation>
    <scope>NUCLEOTIDE SEQUENCE</scope>
    <source>
        <strain evidence="1">JFC0074</strain>
    </source>
</reference>
<evidence type="ECO:0008006" key="2">
    <source>
        <dbReference type="Google" id="ProtNLM"/>
    </source>
</evidence>
<sequence>MIAIVYLSIVGILLTPITLILTKQVIYFNFNLLCLNFSSLKSLTEILHLTNQDLKYKTYIQNKQWTFALYELDKELNENYPINQLIQFNYAIGLILENNSYNHIATKYYNKVNN</sequence>
<dbReference type="RefSeq" id="YP_009313432.1">
    <property type="nucleotide sequence ID" value="NC_031657.1"/>
</dbReference>
<organism evidence="1">
    <name type="scientific">Galaxaura rugosa</name>
    <dbReference type="NCBI Taxonomy" id="268570"/>
    <lineage>
        <taxon>Eukaryota</taxon>
        <taxon>Rhodophyta</taxon>
        <taxon>Florideophyceae</taxon>
        <taxon>Nemaliophycidae</taxon>
        <taxon>Nemaliales</taxon>
        <taxon>Galaxauraceae</taxon>
        <taxon>Galaxaura</taxon>
    </lineage>
</organism>
<gene>
    <name evidence="1" type="primary">ycf37</name>
    <name evidence="1" type="ORF">JFC0074_37</name>
</gene>
<name>A0A1G4NSZ7_9FLOR</name>
<dbReference type="AlphaFoldDB" id="A0A1G4NSZ7"/>
<dbReference type="GeneID" id="29998908"/>
<accession>A0A1G4NSZ7</accession>
<keyword evidence="1" id="KW-0934">Plastid</keyword>
<reference evidence="1" key="1">
    <citation type="submission" date="2016-10" db="EMBL/GenBank/DDBJ databases">
        <title>Chloroplast genomes as a tool to resolve red algal phylogenies: a case study in the Nemaliales.</title>
        <authorList>
            <person name="Costa J.F."/>
            <person name="Lin S.M."/>
            <person name="Macaya E.C."/>
            <person name="Fernandez-Garcia C."/>
            <person name="Verbruggen H."/>
        </authorList>
    </citation>
    <scope>NUCLEOTIDE SEQUENCE</scope>
    <source>
        <strain evidence="1">JFC0074</strain>
    </source>
</reference>
<geneLocation type="chloroplast" evidence="1"/>